<dbReference type="PROSITE" id="PS51839">
    <property type="entry name" value="4FE4S_HC3"/>
    <property type="match status" value="1"/>
</dbReference>
<organism evidence="15 16">
    <name type="scientific">Novipirellula herctigrandis</name>
    <dbReference type="NCBI Taxonomy" id="2527986"/>
    <lineage>
        <taxon>Bacteria</taxon>
        <taxon>Pseudomonadati</taxon>
        <taxon>Planctomycetota</taxon>
        <taxon>Planctomycetia</taxon>
        <taxon>Pirellulales</taxon>
        <taxon>Pirellulaceae</taxon>
        <taxon>Novipirellula</taxon>
    </lineage>
</organism>
<feature type="domain" description="4Fe-4S His(Cys)3-ligated-type" evidence="14">
    <location>
        <begin position="80"/>
        <end position="119"/>
    </location>
</feature>
<dbReference type="Gene3D" id="3.10.20.740">
    <property type="match status" value="1"/>
</dbReference>
<evidence type="ECO:0000256" key="7">
    <source>
        <dbReference type="ARBA" id="ARBA00022967"/>
    </source>
</evidence>
<reference evidence="15 16" key="1">
    <citation type="submission" date="2019-02" db="EMBL/GenBank/DDBJ databases">
        <title>Deep-cultivation of Planctomycetes and their phenomic and genomic characterization uncovers novel biology.</title>
        <authorList>
            <person name="Wiegand S."/>
            <person name="Jogler M."/>
            <person name="Boedeker C."/>
            <person name="Pinto D."/>
            <person name="Vollmers J."/>
            <person name="Rivas-Marin E."/>
            <person name="Kohn T."/>
            <person name="Peeters S.H."/>
            <person name="Heuer A."/>
            <person name="Rast P."/>
            <person name="Oberbeckmann S."/>
            <person name="Bunk B."/>
            <person name="Jeske O."/>
            <person name="Meyerdierks A."/>
            <person name="Storesund J.E."/>
            <person name="Kallscheuer N."/>
            <person name="Luecker S."/>
            <person name="Lage O.M."/>
            <person name="Pohl T."/>
            <person name="Merkel B.J."/>
            <person name="Hornburger P."/>
            <person name="Mueller R.-W."/>
            <person name="Bruemmer F."/>
            <person name="Labrenz M."/>
            <person name="Spormann A.M."/>
            <person name="Op Den Camp H."/>
            <person name="Overmann J."/>
            <person name="Amann R."/>
            <person name="Jetten M.S.M."/>
            <person name="Mascher T."/>
            <person name="Medema M.H."/>
            <person name="Devos D.P."/>
            <person name="Kaster A.-K."/>
            <person name="Ovreas L."/>
            <person name="Rohde M."/>
            <person name="Galperin M.Y."/>
            <person name="Jogler C."/>
        </authorList>
    </citation>
    <scope>NUCLEOTIDE SEQUENCE [LARGE SCALE GENOMIC DNA]</scope>
    <source>
        <strain evidence="15 16">CA13</strain>
    </source>
</reference>
<proteinExistence type="inferred from homology"/>
<dbReference type="SUPFAM" id="SSF54292">
    <property type="entry name" value="2Fe-2S ferredoxin-like"/>
    <property type="match status" value="1"/>
</dbReference>
<evidence type="ECO:0000256" key="9">
    <source>
        <dbReference type="ARBA" id="ARBA00023014"/>
    </source>
</evidence>
<feature type="domain" description="2Fe-2S ferredoxin-type" evidence="13">
    <location>
        <begin position="4"/>
        <end position="80"/>
    </location>
</feature>
<keyword evidence="11" id="KW-0472">Membrane</keyword>
<keyword evidence="10" id="KW-0520">NAD</keyword>
<dbReference type="InterPro" id="IPR036010">
    <property type="entry name" value="2Fe-2S_ferredoxin-like_sf"/>
</dbReference>
<dbReference type="GO" id="GO:0046872">
    <property type="term" value="F:metal ion binding"/>
    <property type="evidence" value="ECO:0007669"/>
    <property type="project" value="UniProtKB-KW"/>
</dbReference>
<comment type="cofactor">
    <cofactor evidence="12">
        <name>[2Fe-2S] cluster</name>
        <dbReference type="ChEBI" id="CHEBI:190135"/>
    </cofactor>
</comment>
<dbReference type="EMBL" id="SJPJ01000001">
    <property type="protein sequence ID" value="TWT84203.1"/>
    <property type="molecule type" value="Genomic_DNA"/>
</dbReference>
<comment type="cofactor">
    <cofactor evidence="1">
        <name>[4Fe-4S] cluster</name>
        <dbReference type="ChEBI" id="CHEBI:49883"/>
    </cofactor>
</comment>
<name>A0A5C5ZCB0_9BACT</name>
<evidence type="ECO:0000259" key="14">
    <source>
        <dbReference type="PROSITE" id="PS51839"/>
    </source>
</evidence>
<dbReference type="SUPFAM" id="SSF54862">
    <property type="entry name" value="4Fe-4S ferredoxins"/>
    <property type="match status" value="1"/>
</dbReference>
<keyword evidence="4" id="KW-0004">4Fe-4S</keyword>
<dbReference type="Proteomes" id="UP000315010">
    <property type="component" value="Unassembled WGS sequence"/>
</dbReference>
<dbReference type="InterPro" id="IPR001041">
    <property type="entry name" value="2Fe-2S_ferredoxin-type"/>
</dbReference>
<gene>
    <name evidence="15" type="primary">hoxU</name>
    <name evidence="15" type="ORF">CA13_56790</name>
</gene>
<dbReference type="OrthoDB" id="9803192at2"/>
<evidence type="ECO:0000256" key="2">
    <source>
        <dbReference type="ARBA" id="ARBA00004370"/>
    </source>
</evidence>
<evidence type="ECO:0000256" key="5">
    <source>
        <dbReference type="ARBA" id="ARBA00022714"/>
    </source>
</evidence>
<keyword evidence="5" id="KW-0001">2Fe-2S</keyword>
<evidence type="ECO:0000256" key="11">
    <source>
        <dbReference type="ARBA" id="ARBA00023136"/>
    </source>
</evidence>
<keyword evidence="8" id="KW-0408">Iron</keyword>
<dbReference type="Gene3D" id="3.30.70.20">
    <property type="match status" value="1"/>
</dbReference>
<evidence type="ECO:0000256" key="4">
    <source>
        <dbReference type="ARBA" id="ARBA00022485"/>
    </source>
</evidence>
<comment type="subcellular location">
    <subcellularLocation>
        <location evidence="2">Membrane</location>
    </subcellularLocation>
</comment>
<protein>
    <submittedName>
        <fullName evidence="15">NAD-reducing hydrogenase HoxS subunit gamma</fullName>
        <ecNumber evidence="15">1.12.1.2</ecNumber>
    </submittedName>
</protein>
<keyword evidence="6" id="KW-0479">Metal-binding</keyword>
<dbReference type="GO" id="GO:0003677">
    <property type="term" value="F:DNA binding"/>
    <property type="evidence" value="ECO:0007669"/>
    <property type="project" value="UniProtKB-KW"/>
</dbReference>
<dbReference type="SMART" id="SM00929">
    <property type="entry name" value="NADH-G_4Fe-4S_3"/>
    <property type="match status" value="1"/>
</dbReference>
<evidence type="ECO:0000256" key="12">
    <source>
        <dbReference type="ARBA" id="ARBA00034078"/>
    </source>
</evidence>
<keyword evidence="15" id="KW-0371">Homeobox</keyword>
<dbReference type="RefSeq" id="WP_146401808.1">
    <property type="nucleotide sequence ID" value="NZ_SJPJ01000001.1"/>
</dbReference>
<accession>A0A5C5ZCB0</accession>
<dbReference type="PROSITE" id="PS51085">
    <property type="entry name" value="2FE2S_FER_2"/>
    <property type="match status" value="1"/>
</dbReference>
<dbReference type="GO" id="GO:0042773">
    <property type="term" value="P:ATP synthesis coupled electron transport"/>
    <property type="evidence" value="ECO:0007669"/>
    <property type="project" value="InterPro"/>
</dbReference>
<dbReference type="GO" id="GO:0016020">
    <property type="term" value="C:membrane"/>
    <property type="evidence" value="ECO:0007669"/>
    <property type="project" value="UniProtKB-SubCell"/>
</dbReference>
<dbReference type="Pfam" id="PF13510">
    <property type="entry name" value="Fer2_4"/>
    <property type="match status" value="1"/>
</dbReference>
<keyword evidence="16" id="KW-1185">Reference proteome</keyword>
<dbReference type="InterPro" id="IPR019574">
    <property type="entry name" value="NADH_UbQ_OxRdtase_Gsu_4Fe4S-bd"/>
</dbReference>
<dbReference type="EC" id="1.12.1.2" evidence="15"/>
<evidence type="ECO:0000256" key="8">
    <source>
        <dbReference type="ARBA" id="ARBA00023004"/>
    </source>
</evidence>
<dbReference type="InterPro" id="IPR016214">
    <property type="entry name" value="NAD-red_Hydgase_HoxS_gsu"/>
</dbReference>
<dbReference type="GO" id="GO:0047985">
    <property type="term" value="F:hydrogen dehydrogenase activity"/>
    <property type="evidence" value="ECO:0007669"/>
    <property type="project" value="UniProtKB-EC"/>
</dbReference>
<dbReference type="AlphaFoldDB" id="A0A5C5ZCB0"/>
<dbReference type="PIRSF" id="PIRSF000309">
    <property type="entry name" value="NAD_red_hyd_HoxU"/>
    <property type="match status" value="1"/>
</dbReference>
<dbReference type="PROSITE" id="PS00642">
    <property type="entry name" value="COMPLEX1_75K_2"/>
    <property type="match status" value="1"/>
</dbReference>
<evidence type="ECO:0000256" key="3">
    <source>
        <dbReference type="ARBA" id="ARBA00005404"/>
    </source>
</evidence>
<keyword evidence="15" id="KW-0560">Oxidoreductase</keyword>
<dbReference type="FunFam" id="3.10.20.740:FF:000004">
    <property type="entry name" value="NADH-quinone oxidoreductase"/>
    <property type="match status" value="1"/>
</dbReference>
<evidence type="ECO:0000256" key="6">
    <source>
        <dbReference type="ARBA" id="ARBA00022723"/>
    </source>
</evidence>
<dbReference type="GO" id="GO:0051539">
    <property type="term" value="F:4 iron, 4 sulfur cluster binding"/>
    <property type="evidence" value="ECO:0007669"/>
    <property type="project" value="UniProtKB-KW"/>
</dbReference>
<dbReference type="InterPro" id="IPR000283">
    <property type="entry name" value="NADH_UbQ_OxRdtase_75kDa_su_CS"/>
</dbReference>
<dbReference type="GO" id="GO:0008137">
    <property type="term" value="F:NADH dehydrogenase (ubiquinone) activity"/>
    <property type="evidence" value="ECO:0007669"/>
    <property type="project" value="InterPro"/>
</dbReference>
<dbReference type="GO" id="GO:0051537">
    <property type="term" value="F:2 iron, 2 sulfur cluster binding"/>
    <property type="evidence" value="ECO:0007669"/>
    <property type="project" value="UniProtKB-KW"/>
</dbReference>
<dbReference type="CDD" id="cd00207">
    <property type="entry name" value="fer2"/>
    <property type="match status" value="1"/>
</dbReference>
<keyword evidence="9" id="KW-0411">Iron-sulfur</keyword>
<dbReference type="Pfam" id="PF10588">
    <property type="entry name" value="NADH-G_4Fe-4S_3"/>
    <property type="match status" value="1"/>
</dbReference>
<comment type="similarity">
    <text evidence="3">Belongs to the complex I 75 kDa subunit family.</text>
</comment>
<evidence type="ECO:0000313" key="16">
    <source>
        <dbReference type="Proteomes" id="UP000315010"/>
    </source>
</evidence>
<evidence type="ECO:0000256" key="10">
    <source>
        <dbReference type="ARBA" id="ARBA00023027"/>
    </source>
</evidence>
<keyword evidence="7" id="KW-1278">Translocase</keyword>
<evidence type="ECO:0000256" key="1">
    <source>
        <dbReference type="ARBA" id="ARBA00001966"/>
    </source>
</evidence>
<evidence type="ECO:0000259" key="13">
    <source>
        <dbReference type="PROSITE" id="PS51085"/>
    </source>
</evidence>
<evidence type="ECO:0000313" key="15">
    <source>
        <dbReference type="EMBL" id="TWT84203.1"/>
    </source>
</evidence>
<dbReference type="Pfam" id="PF13459">
    <property type="entry name" value="Fer4_15"/>
    <property type="match status" value="1"/>
</dbReference>
<sequence length="237" mass="26107">MRDKTVTITIDGKQVEAKAGQKIIEAADDAGIYIPRLCHHKDLPPRGHCRLCVVKVDGRPRSSCTIPVEEGMTIENDTEELNAHRRTVLEMMFVEGNHFCPSCETSGNCELQAEGYRLGMVVPKLPYIETHREVDATHPDIFINRDLCILCGRCVRASALQDGKTVFAFEGRGIEKVITVNAEHGLGETLMDVADAAAHVCPTGCLRTKRVGYSVPVGERKYDHNPIGSEIEQAASH</sequence>
<comment type="caution">
    <text evidence="15">The sequence shown here is derived from an EMBL/GenBank/DDBJ whole genome shotgun (WGS) entry which is preliminary data.</text>
</comment>